<gene>
    <name evidence="2" type="ORF">C7A10_28885</name>
</gene>
<dbReference type="Proteomes" id="UP000239731">
    <property type="component" value="Unassembled WGS sequence"/>
</dbReference>
<evidence type="ECO:0000256" key="1">
    <source>
        <dbReference type="SAM" id="MobiDB-lite"/>
    </source>
</evidence>
<proteinExistence type="predicted"/>
<feature type="region of interest" description="Disordered" evidence="1">
    <location>
        <begin position="1"/>
        <end position="24"/>
    </location>
</feature>
<organism evidence="2 3">
    <name type="scientific">Pseudomonas fluorescens</name>
    <dbReference type="NCBI Taxonomy" id="294"/>
    <lineage>
        <taxon>Bacteria</taxon>
        <taxon>Pseudomonadati</taxon>
        <taxon>Pseudomonadota</taxon>
        <taxon>Gammaproteobacteria</taxon>
        <taxon>Pseudomonadales</taxon>
        <taxon>Pseudomonadaceae</taxon>
        <taxon>Pseudomonas</taxon>
    </lineage>
</organism>
<evidence type="ECO:0000313" key="3">
    <source>
        <dbReference type="Proteomes" id="UP000239731"/>
    </source>
</evidence>
<dbReference type="Gene3D" id="1.10.1220.10">
    <property type="entry name" value="Met repressor-like"/>
    <property type="match status" value="1"/>
</dbReference>
<dbReference type="InterPro" id="IPR013321">
    <property type="entry name" value="Arc_rbn_hlx_hlx"/>
</dbReference>
<dbReference type="EMBL" id="PVUH01000030">
    <property type="protein sequence ID" value="PRW84453.1"/>
    <property type="molecule type" value="Genomic_DNA"/>
</dbReference>
<sequence>MVDVPRPPKRPVGKGLPPTSETLSVVMGNNTEKPESTVDVPMNLRVPEEFRQRVRQFALDHKTSVKKATVKALEEMMERMGSAPQ</sequence>
<dbReference type="AlphaFoldDB" id="A0A2T0HNB2"/>
<dbReference type="GO" id="GO:0006355">
    <property type="term" value="P:regulation of DNA-templated transcription"/>
    <property type="evidence" value="ECO:0007669"/>
    <property type="project" value="InterPro"/>
</dbReference>
<evidence type="ECO:0000313" key="2">
    <source>
        <dbReference type="EMBL" id="PRW84453.1"/>
    </source>
</evidence>
<protein>
    <submittedName>
        <fullName evidence="2">Uncharacterized protein</fullName>
    </submittedName>
</protein>
<accession>A0A2T0HNB2</accession>
<comment type="caution">
    <text evidence="2">The sequence shown here is derived from an EMBL/GenBank/DDBJ whole genome shotgun (WGS) entry which is preliminary data.</text>
</comment>
<name>A0A2T0HNB2_PSEFL</name>
<reference evidence="2 3" key="1">
    <citation type="submission" date="2018-03" db="EMBL/GenBank/DDBJ databases">
        <title>Blue discolouration in mozzarella cheese caused by Pseudomonas fluorescens.</title>
        <authorList>
            <person name="Chiesa F."/>
            <person name="Dalmasso A."/>
            <person name="Lomonaco S."/>
        </authorList>
    </citation>
    <scope>NUCLEOTIDE SEQUENCE [LARGE SCALE GENOMIC DNA]</scope>
    <source>
        <strain evidence="2 3">11293</strain>
    </source>
</reference>